<protein>
    <submittedName>
        <fullName evidence="1">Uncharacterized protein</fullName>
    </submittedName>
</protein>
<organism evidence="1">
    <name type="scientific">Pararge aegeria</name>
    <name type="common">speckled wood butterfly</name>
    <dbReference type="NCBI Taxonomy" id="116150"/>
    <lineage>
        <taxon>Eukaryota</taxon>
        <taxon>Metazoa</taxon>
        <taxon>Ecdysozoa</taxon>
        <taxon>Arthropoda</taxon>
        <taxon>Hexapoda</taxon>
        <taxon>Insecta</taxon>
        <taxon>Pterygota</taxon>
        <taxon>Neoptera</taxon>
        <taxon>Endopterygota</taxon>
        <taxon>Lepidoptera</taxon>
        <taxon>Glossata</taxon>
        <taxon>Ditrysia</taxon>
        <taxon>Papilionoidea</taxon>
        <taxon>Nymphalidae</taxon>
        <taxon>Satyrinae</taxon>
        <taxon>Satyrini</taxon>
        <taxon>Parargina</taxon>
        <taxon>Pararge</taxon>
    </lineage>
</organism>
<evidence type="ECO:0000313" key="1">
    <source>
        <dbReference type="EMBL" id="JAA77785.1"/>
    </source>
</evidence>
<name>S4NVZ8_9NEOP</name>
<sequence length="93" mass="10719">MIFVPQKHNSKKIHFTQIFKYFHTRKRLLDCELANLVLRLLGLAFLVIHHNQDTILYAVKDAGCALKPRFGLALIKDNLGHAFFLLNVKSAIF</sequence>
<reference evidence="1" key="2">
    <citation type="submission" date="2013-05" db="EMBL/GenBank/DDBJ databases">
        <authorList>
            <person name="Carter J.-M."/>
            <person name="Baker S.C."/>
            <person name="Pink R."/>
            <person name="Carter D.R.F."/>
            <person name="Collins A."/>
            <person name="Tomlin J."/>
            <person name="Gibbs M."/>
            <person name="Breuker C.J."/>
        </authorList>
    </citation>
    <scope>NUCLEOTIDE SEQUENCE</scope>
    <source>
        <tissue evidence="1">Ovary</tissue>
    </source>
</reference>
<dbReference type="EMBL" id="GAIX01014775">
    <property type="protein sequence ID" value="JAA77785.1"/>
    <property type="molecule type" value="Transcribed_RNA"/>
</dbReference>
<reference evidence="1" key="1">
    <citation type="journal article" date="2013" name="BMC Genomics">
        <title>Unscrambling butterfly oogenesis.</title>
        <authorList>
            <person name="Carter J.M."/>
            <person name="Baker S.C."/>
            <person name="Pink R."/>
            <person name="Carter D.R."/>
            <person name="Collins A."/>
            <person name="Tomlin J."/>
            <person name="Gibbs M."/>
            <person name="Breuker C.J."/>
        </authorList>
    </citation>
    <scope>NUCLEOTIDE SEQUENCE</scope>
    <source>
        <tissue evidence="1">Ovary</tissue>
    </source>
</reference>
<accession>S4NVZ8</accession>
<proteinExistence type="predicted"/>
<dbReference type="AlphaFoldDB" id="S4NVZ8"/>